<dbReference type="STRING" id="1150368.SAMN02927921_00650"/>
<keyword evidence="2" id="KW-1185">Reference proteome</keyword>
<protein>
    <recommendedName>
        <fullName evidence="3">Spondin_N</fullName>
    </recommendedName>
</protein>
<dbReference type="RefSeq" id="WP_245776975.1">
    <property type="nucleotide sequence ID" value="NZ_FPJE01000003.1"/>
</dbReference>
<reference evidence="1 2" key="1">
    <citation type="submission" date="2016-11" db="EMBL/GenBank/DDBJ databases">
        <authorList>
            <person name="Jaros S."/>
            <person name="Januszkiewicz K."/>
            <person name="Wedrychowicz H."/>
        </authorList>
    </citation>
    <scope>NUCLEOTIDE SEQUENCE [LARGE SCALE GENOMIC DNA]</scope>
    <source>
        <strain evidence="1 2">CGMCC 1.12145</strain>
    </source>
</reference>
<proteinExistence type="predicted"/>
<evidence type="ECO:0008006" key="3">
    <source>
        <dbReference type="Google" id="ProtNLM"/>
    </source>
</evidence>
<organism evidence="1 2">
    <name type="scientific">Sinomicrobium oceani</name>
    <dbReference type="NCBI Taxonomy" id="1150368"/>
    <lineage>
        <taxon>Bacteria</taxon>
        <taxon>Pseudomonadati</taxon>
        <taxon>Bacteroidota</taxon>
        <taxon>Flavobacteriia</taxon>
        <taxon>Flavobacteriales</taxon>
        <taxon>Flavobacteriaceae</taxon>
        <taxon>Sinomicrobium</taxon>
    </lineage>
</organism>
<dbReference type="Proteomes" id="UP000182248">
    <property type="component" value="Unassembled WGS sequence"/>
</dbReference>
<dbReference type="NCBIfam" id="NF038123">
    <property type="entry name" value="NF038123_dom"/>
    <property type="match status" value="2"/>
</dbReference>
<dbReference type="EMBL" id="FPJE01000003">
    <property type="protein sequence ID" value="SFW24307.1"/>
    <property type="molecule type" value="Genomic_DNA"/>
</dbReference>
<gene>
    <name evidence="1" type="ORF">SAMN02927921_00650</name>
</gene>
<dbReference type="Gene3D" id="2.60.40.2130">
    <property type="entry name" value="F-spondin domain"/>
    <property type="match status" value="2"/>
</dbReference>
<dbReference type="InterPro" id="IPR038678">
    <property type="entry name" value="Spondin_N_sf"/>
</dbReference>
<accession>A0A1K1MMI8</accession>
<sequence length="478" mass="50964">MENHNPGNMFMEQGAFVIVPKSGLQHLCRTQMLYKDPINSQYLKKMKKHATLFPALCAFGMIFLTACDSDDDGAPLTADRTLTIENVLDAKPLVQSGTFANTGDLPVYLPGESFSLRFSAGKGQTLSFVTMYGWSNDLFFAPENPGISLYDNDGMPIEGDVSGQIRLWDNGTRINQHPGAEVIHPGTAESSPQPVTEITGTDTQGNTYVSASELMNVELHYEGNSVFTVTVTNTSGDTANPTPFSPGVWAVSYIAGGELLDPAPLYQNGIPAANGITDVAENGDPSALSGYTGNRTGIFTPLSPILVVIYNGISNPVYEIGAYDAEHGLSQLAQTGDAGTLSDYLQGLQGVKSVYILSAEGSDILLPGNDEQPGGKVSQQLRVSDRDKIAMATMYGFSNDWFFAIKGDIDAAQTGDISSRFGLFDNGTAVDQFPGAGHNQVNLGGVISPENKPISEVPNPNPFTTLPATELIIKATIQ</sequence>
<evidence type="ECO:0000313" key="2">
    <source>
        <dbReference type="Proteomes" id="UP000182248"/>
    </source>
</evidence>
<dbReference type="InterPro" id="IPR009465">
    <property type="entry name" value="Spondin_N"/>
</dbReference>
<dbReference type="AlphaFoldDB" id="A0A1K1MMI8"/>
<name>A0A1K1MMI8_9FLAO</name>
<evidence type="ECO:0000313" key="1">
    <source>
        <dbReference type="EMBL" id="SFW24307.1"/>
    </source>
</evidence>